<protein>
    <recommendedName>
        <fullName evidence="13">Aldose 1-epimerase</fullName>
        <ecNumber evidence="13">5.1.3.3</ecNumber>
    </recommendedName>
</protein>
<name>A0A6H1XQS7_MONAT</name>
<comment type="subcellular location">
    <subcellularLocation>
        <location evidence="3">Cytoplasm</location>
    </subcellularLocation>
</comment>
<dbReference type="PANTHER" id="PTHR10091">
    <property type="entry name" value="ALDOSE-1-EPIMERASE"/>
    <property type="match status" value="1"/>
</dbReference>
<dbReference type="CDD" id="cd09019">
    <property type="entry name" value="galactose_mutarotase_like"/>
    <property type="match status" value="1"/>
</dbReference>
<dbReference type="UniPathway" id="UPA00214"/>
<dbReference type="GO" id="GO:0030246">
    <property type="term" value="F:carbohydrate binding"/>
    <property type="evidence" value="ECO:0007669"/>
    <property type="project" value="InterPro"/>
</dbReference>
<comment type="function">
    <text evidence="12">Mutarotase that catalyzes the interconversion of beta-D-galactose and alpha-D-galactose during galactose metabolism. Beta-D-galactose is metabolized in the liver into glucose 1-phosphate, the primary metabolic fuel, by the action of four enzymes that constitute the Leloir pathway: GALM, GALK1 (galactokinase), GALT (galactose-1-phosphate uridylyltransferase) and GALE (UDP-galactose-4'-epimerase). Involved in the maintenance of the equilibrium between the beta- and alpha-anomers of galactose, therefore ensuring a sufficient supply of the alpha-anomer for GALK1. Also active on D-glucose although shows a preference for galactose over glucose.</text>
</comment>
<dbReference type="GO" id="GO:0004034">
    <property type="term" value="F:aldose 1-epimerase activity"/>
    <property type="evidence" value="ECO:0007669"/>
    <property type="project" value="UniProtKB-EC"/>
</dbReference>
<comment type="pathway">
    <text evidence="5 13">Carbohydrate metabolism; hexose metabolism.</text>
</comment>
<evidence type="ECO:0000256" key="6">
    <source>
        <dbReference type="ARBA" id="ARBA00006206"/>
    </source>
</evidence>
<feature type="active site" description="Proton acceptor" evidence="14">
    <location>
        <position position="330"/>
    </location>
</feature>
<sequence length="365" mass="39905">MTCASKKSVRGILLELDDFGQTTDSSGNTVTIKRFTWTNSNKVSVQLITYGGYITSVKIPDSQGNVEDVVIGFDTLEGYLSTNNTYFGATIGRCANRIKRGLMTIEGVSYQLATNDGLNHLHGGIKGFDKVIWDYYVAGTKVVLSYHGADLEEGYPGDVVVNVTFELTGNNELVIDYKATTNKPTCVNLTNHSYFNLAGHDKGATELYKHVVSINADKITEVESDGIPTGELPDVSGTIFDLRIPTVLGDVIQKVPDSPGYDHNFCVTKGTEEGNTFVAKVTHPDSGRTIEVYSNQPGVQFYTGNFLPEDDSLVGKGGSIYRKHGTFCLETQIYPDAINNPQFGKSVLYPGELYHHTATFKFLVS</sequence>
<evidence type="ECO:0000256" key="8">
    <source>
        <dbReference type="ARBA" id="ARBA00022490"/>
    </source>
</evidence>
<feature type="binding site" evidence="16">
    <location>
        <begin position="192"/>
        <end position="194"/>
    </location>
    <ligand>
        <name>beta-D-galactose</name>
        <dbReference type="ChEBI" id="CHEBI:27667"/>
    </ligand>
</feature>
<dbReference type="Pfam" id="PF01263">
    <property type="entry name" value="Aldose_epim"/>
    <property type="match status" value="1"/>
</dbReference>
<keyword evidence="10 13" id="KW-0413">Isomerase</keyword>
<dbReference type="PIRSF" id="PIRSF005096">
    <property type="entry name" value="GALM"/>
    <property type="match status" value="1"/>
</dbReference>
<dbReference type="InterPro" id="IPR008183">
    <property type="entry name" value="Aldose_1/G6P_1-epimerase"/>
</dbReference>
<reference evidence="17" key="1">
    <citation type="submission" date="2019-02" db="EMBL/GenBank/DDBJ databases">
        <authorList>
            <person name="Zhang B."/>
            <person name="Zhao L."/>
            <person name="Sun J."/>
        </authorList>
    </citation>
    <scope>NUCLEOTIDE SEQUENCE</scope>
</reference>
<dbReference type="PANTHER" id="PTHR10091:SF0">
    <property type="entry name" value="GALACTOSE MUTAROTASE"/>
    <property type="match status" value="1"/>
</dbReference>
<keyword evidence="8" id="KW-0963">Cytoplasm</keyword>
<evidence type="ECO:0000256" key="7">
    <source>
        <dbReference type="ARBA" id="ARBA00011245"/>
    </source>
</evidence>
<evidence type="ECO:0000256" key="16">
    <source>
        <dbReference type="PIRSR" id="PIRSR005096-3"/>
    </source>
</evidence>
<evidence type="ECO:0000256" key="2">
    <source>
        <dbReference type="ARBA" id="ARBA00001712"/>
    </source>
</evidence>
<comment type="similarity">
    <text evidence="6 13">Belongs to the aldose epimerase family.</text>
</comment>
<feature type="binding site" evidence="16">
    <location>
        <begin position="96"/>
        <end position="97"/>
    </location>
    <ligand>
        <name>beta-D-galactose</name>
        <dbReference type="ChEBI" id="CHEBI:27667"/>
    </ligand>
</feature>
<dbReference type="GO" id="GO:0033499">
    <property type="term" value="P:galactose catabolic process via UDP-galactose, Leloir pathway"/>
    <property type="evidence" value="ECO:0007669"/>
    <property type="project" value="TreeGrafter"/>
</dbReference>
<accession>A0A6H1XQS7</accession>
<evidence type="ECO:0000256" key="3">
    <source>
        <dbReference type="ARBA" id="ARBA00004496"/>
    </source>
</evidence>
<evidence type="ECO:0000256" key="5">
    <source>
        <dbReference type="ARBA" id="ARBA00005028"/>
    </source>
</evidence>
<feature type="binding site" evidence="15">
    <location>
        <position position="262"/>
    </location>
    <ligand>
        <name>beta-D-galactose</name>
        <dbReference type="ChEBI" id="CHEBI:27667"/>
    </ligand>
</feature>
<evidence type="ECO:0000256" key="4">
    <source>
        <dbReference type="ARBA" id="ARBA00004947"/>
    </source>
</evidence>
<proteinExistence type="evidence at transcript level"/>
<dbReference type="InterPro" id="IPR047215">
    <property type="entry name" value="Galactose_mutarotase-like"/>
</dbReference>
<dbReference type="EMBL" id="MK531794">
    <property type="protein sequence ID" value="QJA18290.1"/>
    <property type="molecule type" value="mRNA"/>
</dbReference>
<gene>
    <name evidence="17" type="primary">A1E</name>
</gene>
<keyword evidence="9" id="KW-0597">Phosphoprotein</keyword>
<comment type="catalytic activity">
    <reaction evidence="2">
        <text>alpha-D-galactose = beta-D-galactose</text>
        <dbReference type="Rhea" id="RHEA:28675"/>
        <dbReference type="ChEBI" id="CHEBI:27667"/>
        <dbReference type="ChEBI" id="CHEBI:28061"/>
        <dbReference type="EC" id="5.1.3.3"/>
    </reaction>
    <physiologicalReaction direction="right-to-left" evidence="2">
        <dbReference type="Rhea" id="RHEA:28677"/>
    </physiologicalReaction>
</comment>
<dbReference type="InterPro" id="IPR011013">
    <property type="entry name" value="Gal_mutarotase_sf_dom"/>
</dbReference>
<dbReference type="PROSITE" id="PS00545">
    <property type="entry name" value="ALDOSE_1_EPIMERASE"/>
    <property type="match status" value="1"/>
</dbReference>
<evidence type="ECO:0000256" key="1">
    <source>
        <dbReference type="ARBA" id="ARBA00001614"/>
    </source>
</evidence>
<evidence type="ECO:0000256" key="9">
    <source>
        <dbReference type="ARBA" id="ARBA00022553"/>
    </source>
</evidence>
<keyword evidence="11 13" id="KW-0119">Carbohydrate metabolism</keyword>
<comment type="catalytic activity">
    <reaction evidence="1 13">
        <text>alpha-D-glucose = beta-D-glucose</text>
        <dbReference type="Rhea" id="RHEA:10264"/>
        <dbReference type="ChEBI" id="CHEBI:15903"/>
        <dbReference type="ChEBI" id="CHEBI:17925"/>
        <dbReference type="EC" id="5.1.3.3"/>
    </reaction>
</comment>
<dbReference type="UniPathway" id="UPA00242"/>
<dbReference type="SUPFAM" id="SSF74650">
    <property type="entry name" value="Galactose mutarotase-like"/>
    <property type="match status" value="1"/>
</dbReference>
<feature type="active site" description="Proton donor" evidence="14">
    <location>
        <position position="192"/>
    </location>
</feature>
<evidence type="ECO:0000256" key="15">
    <source>
        <dbReference type="PIRSR" id="PIRSR005096-2"/>
    </source>
</evidence>
<evidence type="ECO:0000256" key="10">
    <source>
        <dbReference type="ARBA" id="ARBA00023235"/>
    </source>
</evidence>
<comment type="subunit">
    <text evidence="7">Monomer.</text>
</comment>
<dbReference type="InterPro" id="IPR015443">
    <property type="entry name" value="Aldose_1-epimerase"/>
</dbReference>
<dbReference type="InterPro" id="IPR018052">
    <property type="entry name" value="Ald1_epimerase_CS"/>
</dbReference>
<evidence type="ECO:0000313" key="17">
    <source>
        <dbReference type="EMBL" id="QJA18290.1"/>
    </source>
</evidence>
<dbReference type="NCBIfam" id="NF008277">
    <property type="entry name" value="PRK11055.1"/>
    <property type="match status" value="1"/>
</dbReference>
<dbReference type="AlphaFoldDB" id="A0A6H1XQS7"/>
<evidence type="ECO:0000256" key="11">
    <source>
        <dbReference type="ARBA" id="ARBA00023277"/>
    </source>
</evidence>
<dbReference type="Gene3D" id="2.70.98.10">
    <property type="match status" value="1"/>
</dbReference>
<comment type="pathway">
    <text evidence="4">Carbohydrate metabolism; galactose metabolism.</text>
</comment>
<dbReference type="GO" id="GO:0005737">
    <property type="term" value="C:cytoplasm"/>
    <property type="evidence" value="ECO:0007669"/>
    <property type="project" value="UniProtKB-SubCell"/>
</dbReference>
<dbReference type="InterPro" id="IPR014718">
    <property type="entry name" value="GH-type_carb-bd"/>
</dbReference>
<dbReference type="EC" id="5.1.3.3" evidence="13"/>
<evidence type="ECO:0000256" key="12">
    <source>
        <dbReference type="ARBA" id="ARBA00045743"/>
    </source>
</evidence>
<organism evidence="17">
    <name type="scientific">Monochamus alternatus</name>
    <name type="common">Japanese pine sawyer beetle</name>
    <dbReference type="NCBI Taxonomy" id="192382"/>
    <lineage>
        <taxon>Eukaryota</taxon>
        <taxon>Metazoa</taxon>
        <taxon>Ecdysozoa</taxon>
        <taxon>Arthropoda</taxon>
        <taxon>Hexapoda</taxon>
        <taxon>Insecta</taxon>
        <taxon>Pterygota</taxon>
        <taxon>Neoptera</taxon>
        <taxon>Endopterygota</taxon>
        <taxon>Coleoptera</taxon>
        <taxon>Polyphaga</taxon>
        <taxon>Cucujiformia</taxon>
        <taxon>Chrysomeloidea</taxon>
        <taxon>Cerambycidae</taxon>
        <taxon>Lamiinae</taxon>
        <taxon>Monochamini</taxon>
        <taxon>Monochamus</taxon>
    </lineage>
</organism>
<evidence type="ECO:0000256" key="14">
    <source>
        <dbReference type="PIRSR" id="PIRSR005096-1"/>
    </source>
</evidence>
<evidence type="ECO:0000256" key="13">
    <source>
        <dbReference type="PIRNR" id="PIRNR005096"/>
    </source>
</evidence>
<dbReference type="FunFam" id="2.70.98.10:FF:000003">
    <property type="entry name" value="Aldose 1-epimerase"/>
    <property type="match status" value="1"/>
</dbReference>
<dbReference type="GO" id="GO:0006006">
    <property type="term" value="P:glucose metabolic process"/>
    <property type="evidence" value="ECO:0007669"/>
    <property type="project" value="TreeGrafter"/>
</dbReference>